<organism evidence="1 2">
    <name type="scientific">Chitinophaga caseinilytica</name>
    <dbReference type="NCBI Taxonomy" id="2267521"/>
    <lineage>
        <taxon>Bacteria</taxon>
        <taxon>Pseudomonadati</taxon>
        <taxon>Bacteroidota</taxon>
        <taxon>Chitinophagia</taxon>
        <taxon>Chitinophagales</taxon>
        <taxon>Chitinophagaceae</taxon>
        <taxon>Chitinophaga</taxon>
    </lineage>
</organism>
<evidence type="ECO:0000313" key="2">
    <source>
        <dbReference type="Proteomes" id="UP001449657"/>
    </source>
</evidence>
<sequence length="61" mass="6701">MKKVNEKRLPFGWPGVPVQTKSGRGTAYKPLPYSVSAIKNIVLRSNAAHTTNSKDLDLDFG</sequence>
<name>A0ABZ2Z962_9BACT</name>
<dbReference type="RefSeq" id="WP_341841875.1">
    <property type="nucleotide sequence ID" value="NZ_CP149792.1"/>
</dbReference>
<accession>A0ABZ2Z962</accession>
<protein>
    <submittedName>
        <fullName evidence="1">Uncharacterized protein</fullName>
    </submittedName>
</protein>
<dbReference type="Proteomes" id="UP001449657">
    <property type="component" value="Chromosome"/>
</dbReference>
<proteinExistence type="predicted"/>
<dbReference type="EMBL" id="CP150096">
    <property type="protein sequence ID" value="WZN47216.1"/>
    <property type="molecule type" value="Genomic_DNA"/>
</dbReference>
<reference evidence="1 2" key="1">
    <citation type="submission" date="2024-03" db="EMBL/GenBank/DDBJ databases">
        <title>Chitinophaga caseinilytica sp. nov., a casein hydrolysing bacterium isolated from forest soil.</title>
        <authorList>
            <person name="Lee D.S."/>
            <person name="Han D.M."/>
            <person name="Baek J.H."/>
            <person name="Choi D.G."/>
            <person name="Jeon J.H."/>
            <person name="Jeon C.O."/>
        </authorList>
    </citation>
    <scope>NUCLEOTIDE SEQUENCE [LARGE SCALE GENOMIC DNA]</scope>
    <source>
        <strain evidence="1 2">KACC 19118</strain>
    </source>
</reference>
<keyword evidence="2" id="KW-1185">Reference proteome</keyword>
<evidence type="ECO:0000313" key="1">
    <source>
        <dbReference type="EMBL" id="WZN47216.1"/>
    </source>
</evidence>
<gene>
    <name evidence="1" type="ORF">WJU22_03360</name>
</gene>